<keyword evidence="2" id="KW-1185">Reference proteome</keyword>
<protein>
    <submittedName>
        <fullName evidence="1">Uncharacterized protein</fullName>
    </submittedName>
</protein>
<gene>
    <name evidence="1" type="ORF">HQ393_05115</name>
</gene>
<dbReference type="Proteomes" id="UP000509597">
    <property type="component" value="Chromosome"/>
</dbReference>
<accession>A0A7H9BG40</accession>
<dbReference type="KEGG" id="chiz:HQ393_05115"/>
<sequence>MTRQQWEHQVLMRVKRDGGFSMFWVTENGHRAAAATRLVESGKIIRQPDQYPWCAYQINQAPC</sequence>
<evidence type="ECO:0000313" key="1">
    <source>
        <dbReference type="EMBL" id="QLG87683.1"/>
    </source>
</evidence>
<evidence type="ECO:0000313" key="2">
    <source>
        <dbReference type="Proteomes" id="UP000509597"/>
    </source>
</evidence>
<name>A0A7H9BG40_9NEIS</name>
<reference evidence="1 2" key="1">
    <citation type="submission" date="2020-07" db="EMBL/GenBank/DDBJ databases">
        <title>Complete genome sequence of Chitinibacter sp. 2T18.</title>
        <authorList>
            <person name="Bae J.-W."/>
            <person name="Choi J.-W."/>
        </authorList>
    </citation>
    <scope>NUCLEOTIDE SEQUENCE [LARGE SCALE GENOMIC DNA]</scope>
    <source>
        <strain evidence="1 2">2T18</strain>
    </source>
</reference>
<dbReference type="EMBL" id="CP058627">
    <property type="protein sequence ID" value="QLG87683.1"/>
    <property type="molecule type" value="Genomic_DNA"/>
</dbReference>
<dbReference type="RefSeq" id="WP_179357764.1">
    <property type="nucleotide sequence ID" value="NZ_CP058627.1"/>
</dbReference>
<proteinExistence type="predicted"/>
<dbReference type="AlphaFoldDB" id="A0A7H9BG40"/>
<organism evidence="1 2">
    <name type="scientific">Chitinibacter bivalviorum</name>
    <dbReference type="NCBI Taxonomy" id="2739434"/>
    <lineage>
        <taxon>Bacteria</taxon>
        <taxon>Pseudomonadati</taxon>
        <taxon>Pseudomonadota</taxon>
        <taxon>Betaproteobacteria</taxon>
        <taxon>Neisseriales</taxon>
        <taxon>Chitinibacteraceae</taxon>
        <taxon>Chitinibacter</taxon>
    </lineage>
</organism>